<reference evidence="2 3" key="1">
    <citation type="submission" date="2024-07" db="EMBL/GenBank/DDBJ databases">
        <title>Chromosome-level genome assembly of the water stick insect Ranatra chinensis (Heteroptera: Nepidae).</title>
        <authorList>
            <person name="Liu X."/>
        </authorList>
    </citation>
    <scope>NUCLEOTIDE SEQUENCE [LARGE SCALE GENOMIC DNA]</scope>
    <source>
        <strain evidence="2">Cailab_2021Rc</strain>
        <tissue evidence="2">Muscle</tissue>
    </source>
</reference>
<dbReference type="CDD" id="cd20379">
    <property type="entry name" value="Tudor_dTUD-like"/>
    <property type="match status" value="1"/>
</dbReference>
<dbReference type="GO" id="GO:0005737">
    <property type="term" value="C:cytoplasm"/>
    <property type="evidence" value="ECO:0007669"/>
    <property type="project" value="UniProtKB-ARBA"/>
</dbReference>
<dbReference type="Gene3D" id="2.30.30.140">
    <property type="match status" value="4"/>
</dbReference>
<evidence type="ECO:0000313" key="3">
    <source>
        <dbReference type="Proteomes" id="UP001558652"/>
    </source>
</evidence>
<organism evidence="2 3">
    <name type="scientific">Ranatra chinensis</name>
    <dbReference type="NCBI Taxonomy" id="642074"/>
    <lineage>
        <taxon>Eukaryota</taxon>
        <taxon>Metazoa</taxon>
        <taxon>Ecdysozoa</taxon>
        <taxon>Arthropoda</taxon>
        <taxon>Hexapoda</taxon>
        <taxon>Insecta</taxon>
        <taxon>Pterygota</taxon>
        <taxon>Neoptera</taxon>
        <taxon>Paraneoptera</taxon>
        <taxon>Hemiptera</taxon>
        <taxon>Heteroptera</taxon>
        <taxon>Panheteroptera</taxon>
        <taxon>Nepomorpha</taxon>
        <taxon>Nepidae</taxon>
        <taxon>Ranatrinae</taxon>
        <taxon>Ranatra</taxon>
    </lineage>
</organism>
<dbReference type="PANTHER" id="PTHR16442:SF1">
    <property type="entry name" value="RING FINGER PROTEIN 17"/>
    <property type="match status" value="1"/>
</dbReference>
<dbReference type="Gene3D" id="2.40.50.90">
    <property type="match status" value="2"/>
</dbReference>
<feature type="domain" description="Tudor" evidence="1">
    <location>
        <begin position="1200"/>
        <end position="1258"/>
    </location>
</feature>
<dbReference type="Pfam" id="PF00567">
    <property type="entry name" value="TUDOR"/>
    <property type="match status" value="4"/>
</dbReference>
<name>A0ABD0Y6P6_9HEMI</name>
<dbReference type="EMBL" id="JBFDAA010000012">
    <property type="protein sequence ID" value="KAL1123076.1"/>
    <property type="molecule type" value="Genomic_DNA"/>
</dbReference>
<sequence>MVACKRRNMFGKNSKHEPSFSEPGLRRLELVRFPLDISSHVLAMCHLGPSPVDLCYLNYHVHFLGSLGSRVMSRRHVSCVGNVNQGVQRTDETSAKKNRVSRVQPCHCHSTGVLPVRGSPHSTCPSSRPRPLPLELHHSGPDGVLEVKKTVEKWLSEVERSVFEEGGKKLKVAMFLSKGTISSQVIQLEKSIMEHFSWLHGCLINKQHQLLATIYSPYEASQKAVREILDLLEQYISETEAVLWVSDRLVRVHPKYDASVNYMDVISALTEKAKLPCFFVSESSSENFQFVVDQSIFTNIDSHCRLEGSEDGFTKFLLVRENELPENYEIEPIQEVTKENSILQGNHIGRSRPSSIASHSSQGSLDGQCSQLHEFIEGGMCAATLCHLTSPSDFYVHRVGVSRLLANLQAQFSRLGALKKHPPIDVIKGRVYLVKYGQDNNWYRGRVMNIGGIDEIEIFYIDYGNSEKVSKDRLRTLPVDLTTIEGLATHCRMHNCVPAVGSSWSPEAVSLMAQLSKNGDMSIVVKKIYENIIDVDILQHVNNSVMSLQESLLFLGLAVLAESCDIVLCTTKPTKSFPPQQQWREGGTVQARVTYIESLSNFYVLDVQTSQRTYLKMKEDLIKFYSSQLENKKLQVCNPHPGMPVAVQSGPKEWFRAQVIEVPAAKTVKVFLIDSGNEKVVSWKKTMGLIPKFLRYPPLATKCRLGGIIPVEGDTWTAEAIKVFKVTTCGANLKLMVNTIENDTAVVTAYSNQLGEDKCINALLVEEGMAKRTDPNAEFDEVQPKEKFDILDENVELFPAVCESTQIVKTSLGFMADSFDSKQANYEEPNPHFDNNNDRVRIKVTVKRIVSPDEFYVSPTWMTENLVAFPNNSVAETVVSIQKASERVSFATPQDEEGVRMVWWLECPITMPKGRFPKRMKKKLTEFYCETAEPVRKYNWKCDNICAVNVVVENQAWHRAVILEILENSSVKVRLLDEGSEEIVPLEKVFPLDTQFRKLIEGVVRCRLGGIQSPMHPAPWPYASVAEFEELADQHSNYLFITKMGNIKDRSLPVELFIQKIIPAGPLAAAKSEWDSVNNRLRLCGLAADDGSKSWIIDGYLSASHETLNSSGLQAADKIDDVNEVADLEQFKDLIDSLPTEWTPAKPFESLEFLANPTYVDNNGTVFIQDFQKSVMILKSISEELNGTYNGSKQKPYDKFWSVGQICIVRYHLDGNWYRGQVQQIKEDGISVKFVDYGNVEDCSIVDMRRIPLVADIPIQCHPCYFYNVIPANRLH</sequence>
<feature type="domain" description="Tudor" evidence="1">
    <location>
        <begin position="425"/>
        <end position="484"/>
    </location>
</feature>
<proteinExistence type="predicted"/>
<dbReference type="FunFam" id="2.30.30.140:FF:000018">
    <property type="entry name" value="Serine/threonine-protein kinase 31"/>
    <property type="match status" value="1"/>
</dbReference>
<feature type="domain" description="Tudor" evidence="1">
    <location>
        <begin position="939"/>
        <end position="999"/>
    </location>
</feature>
<evidence type="ECO:0000313" key="2">
    <source>
        <dbReference type="EMBL" id="KAL1123076.1"/>
    </source>
</evidence>
<dbReference type="PROSITE" id="PS50304">
    <property type="entry name" value="TUDOR"/>
    <property type="match status" value="3"/>
</dbReference>
<dbReference type="SMART" id="SM00333">
    <property type="entry name" value="TUDOR"/>
    <property type="match status" value="4"/>
</dbReference>
<gene>
    <name evidence="2" type="ORF">AAG570_002164</name>
</gene>
<dbReference type="AlphaFoldDB" id="A0ABD0Y6P6"/>
<dbReference type="InterPro" id="IPR035437">
    <property type="entry name" value="SNase_OB-fold_sf"/>
</dbReference>
<protein>
    <recommendedName>
        <fullName evidence="1">Tudor domain-containing protein</fullName>
    </recommendedName>
</protein>
<dbReference type="SUPFAM" id="SSF63748">
    <property type="entry name" value="Tudor/PWWP/MBT"/>
    <property type="match status" value="4"/>
</dbReference>
<keyword evidence="3" id="KW-1185">Reference proteome</keyword>
<dbReference type="InterPro" id="IPR002999">
    <property type="entry name" value="Tudor"/>
</dbReference>
<evidence type="ECO:0000259" key="1">
    <source>
        <dbReference type="PROSITE" id="PS50304"/>
    </source>
</evidence>
<dbReference type="PANTHER" id="PTHR16442">
    <property type="entry name" value="RING FINGER PROTEIN 17"/>
    <property type="match status" value="1"/>
</dbReference>
<accession>A0ABD0Y6P6</accession>
<comment type="caution">
    <text evidence="2">The sequence shown here is derived from an EMBL/GenBank/DDBJ whole genome shotgun (WGS) entry which is preliminary data.</text>
</comment>
<dbReference type="Proteomes" id="UP001558652">
    <property type="component" value="Unassembled WGS sequence"/>
</dbReference>